<feature type="region of interest" description="Disordered" evidence="1">
    <location>
        <begin position="129"/>
        <end position="188"/>
    </location>
</feature>
<evidence type="ECO:0000256" key="1">
    <source>
        <dbReference type="SAM" id="MobiDB-lite"/>
    </source>
</evidence>
<dbReference type="EMBL" id="JAZHXJ010001872">
    <property type="protein sequence ID" value="KAL1843088.1"/>
    <property type="molecule type" value="Genomic_DNA"/>
</dbReference>
<dbReference type="Proteomes" id="UP001586593">
    <property type="component" value="Unassembled WGS sequence"/>
</dbReference>
<comment type="caution">
    <text evidence="3">The sequence shown here is derived from an EMBL/GenBank/DDBJ whole genome shotgun (WGS) entry which is preliminary data.</text>
</comment>
<accession>A0ABR3VMY9</accession>
<feature type="signal peptide" evidence="2">
    <location>
        <begin position="1"/>
        <end position="16"/>
    </location>
</feature>
<sequence length="188" mass="20421">MKLLVHLAFWLGSVSALRWIKTERRGAMARGRGMVPRAAVDSVGVTGFDEERWAVGAPRSFRTELVGRDLETAPTLSAREPSLDASGPPVAESQNSDLDFYECQNAVSLAASARPRLLVLSQGTGQCTTLISASPTTKDNQRRHPREKEISPLTVPSRTRPPRTPTARPSWTRSPPWTSASSCSAEPA</sequence>
<keyword evidence="4" id="KW-1185">Reference proteome</keyword>
<protein>
    <submittedName>
        <fullName evidence="3">Uncharacterized protein</fullName>
    </submittedName>
</protein>
<feature type="compositionally biased region" description="Polar residues" evidence="1">
    <location>
        <begin position="129"/>
        <end position="138"/>
    </location>
</feature>
<evidence type="ECO:0000313" key="4">
    <source>
        <dbReference type="Proteomes" id="UP001586593"/>
    </source>
</evidence>
<reference evidence="3 4" key="1">
    <citation type="journal article" date="2024" name="Commun. Biol.">
        <title>Comparative genomic analysis of thermophilic fungi reveals convergent evolutionary adaptations and gene losses.</title>
        <authorList>
            <person name="Steindorff A.S."/>
            <person name="Aguilar-Pontes M.V."/>
            <person name="Robinson A.J."/>
            <person name="Andreopoulos B."/>
            <person name="LaButti K."/>
            <person name="Kuo A."/>
            <person name="Mondo S."/>
            <person name="Riley R."/>
            <person name="Otillar R."/>
            <person name="Haridas S."/>
            <person name="Lipzen A."/>
            <person name="Grimwood J."/>
            <person name="Schmutz J."/>
            <person name="Clum A."/>
            <person name="Reid I.D."/>
            <person name="Moisan M.C."/>
            <person name="Butler G."/>
            <person name="Nguyen T.T.M."/>
            <person name="Dewar K."/>
            <person name="Conant G."/>
            <person name="Drula E."/>
            <person name="Henrissat B."/>
            <person name="Hansel C."/>
            <person name="Singer S."/>
            <person name="Hutchinson M.I."/>
            <person name="de Vries R.P."/>
            <person name="Natvig D.O."/>
            <person name="Powell A.J."/>
            <person name="Tsang A."/>
            <person name="Grigoriev I.V."/>
        </authorList>
    </citation>
    <scope>NUCLEOTIDE SEQUENCE [LARGE SCALE GENOMIC DNA]</scope>
    <source>
        <strain evidence="3 4">ATCC 24622</strain>
    </source>
</reference>
<proteinExistence type="predicted"/>
<gene>
    <name evidence="3" type="ORF">VTK73DRAFT_2930</name>
</gene>
<feature type="compositionally biased region" description="Basic and acidic residues" evidence="1">
    <location>
        <begin position="139"/>
        <end position="150"/>
    </location>
</feature>
<name>A0ABR3VMY9_9PEZI</name>
<organism evidence="3 4">
    <name type="scientific">Phialemonium thermophilum</name>
    <dbReference type="NCBI Taxonomy" id="223376"/>
    <lineage>
        <taxon>Eukaryota</taxon>
        <taxon>Fungi</taxon>
        <taxon>Dikarya</taxon>
        <taxon>Ascomycota</taxon>
        <taxon>Pezizomycotina</taxon>
        <taxon>Sordariomycetes</taxon>
        <taxon>Sordariomycetidae</taxon>
        <taxon>Cephalothecales</taxon>
        <taxon>Cephalothecaceae</taxon>
        <taxon>Phialemonium</taxon>
    </lineage>
</organism>
<feature type="chain" id="PRO_5045403741" evidence="2">
    <location>
        <begin position="17"/>
        <end position="188"/>
    </location>
</feature>
<keyword evidence="2" id="KW-0732">Signal</keyword>
<feature type="compositionally biased region" description="Low complexity" evidence="1">
    <location>
        <begin position="165"/>
        <end position="176"/>
    </location>
</feature>
<feature type="region of interest" description="Disordered" evidence="1">
    <location>
        <begin position="73"/>
        <end position="94"/>
    </location>
</feature>
<evidence type="ECO:0000313" key="3">
    <source>
        <dbReference type="EMBL" id="KAL1843088.1"/>
    </source>
</evidence>
<feature type="compositionally biased region" description="Polar residues" evidence="1">
    <location>
        <begin position="177"/>
        <end position="188"/>
    </location>
</feature>
<evidence type="ECO:0000256" key="2">
    <source>
        <dbReference type="SAM" id="SignalP"/>
    </source>
</evidence>